<evidence type="ECO:0000313" key="2">
    <source>
        <dbReference type="EMBL" id="KZO89634.1"/>
    </source>
</evidence>
<sequence length="132" mass="15221">MLRERRTGRGGRRRWADGCWMDCCWMDWCWMDWCWRDRCASPAPCIPHERIGNTPYLIVQVRRVKRNSGQTAKHHSPRTTVRYVAQSYEAQLCESGSNRRTSSTSSPTSAKSALTTRLGQLRTRVISPSSSE</sequence>
<organism evidence="2 3">
    <name type="scientific">Calocera viscosa (strain TUFC12733)</name>
    <dbReference type="NCBI Taxonomy" id="1330018"/>
    <lineage>
        <taxon>Eukaryota</taxon>
        <taxon>Fungi</taxon>
        <taxon>Dikarya</taxon>
        <taxon>Basidiomycota</taxon>
        <taxon>Agaricomycotina</taxon>
        <taxon>Dacrymycetes</taxon>
        <taxon>Dacrymycetales</taxon>
        <taxon>Dacrymycetaceae</taxon>
        <taxon>Calocera</taxon>
    </lineage>
</organism>
<dbReference type="EMBL" id="KV417375">
    <property type="protein sequence ID" value="KZO89634.1"/>
    <property type="molecule type" value="Genomic_DNA"/>
</dbReference>
<dbReference type="AlphaFoldDB" id="A0A167FLT5"/>
<dbReference type="Proteomes" id="UP000076738">
    <property type="component" value="Unassembled WGS sequence"/>
</dbReference>
<gene>
    <name evidence="2" type="ORF">CALVIDRAFT_46527</name>
</gene>
<evidence type="ECO:0000313" key="3">
    <source>
        <dbReference type="Proteomes" id="UP000076738"/>
    </source>
</evidence>
<protein>
    <submittedName>
        <fullName evidence="2">Uncharacterized protein</fullName>
    </submittedName>
</protein>
<feature type="compositionally biased region" description="Low complexity" evidence="1">
    <location>
        <begin position="95"/>
        <end position="115"/>
    </location>
</feature>
<keyword evidence="3" id="KW-1185">Reference proteome</keyword>
<name>A0A167FLT5_CALVF</name>
<feature type="region of interest" description="Disordered" evidence="1">
    <location>
        <begin position="93"/>
        <end position="115"/>
    </location>
</feature>
<proteinExistence type="predicted"/>
<reference evidence="2 3" key="1">
    <citation type="journal article" date="2016" name="Mol. Biol. Evol.">
        <title>Comparative Genomics of Early-Diverging Mushroom-Forming Fungi Provides Insights into the Origins of Lignocellulose Decay Capabilities.</title>
        <authorList>
            <person name="Nagy L.G."/>
            <person name="Riley R."/>
            <person name="Tritt A."/>
            <person name="Adam C."/>
            <person name="Daum C."/>
            <person name="Floudas D."/>
            <person name="Sun H."/>
            <person name="Yadav J.S."/>
            <person name="Pangilinan J."/>
            <person name="Larsson K.H."/>
            <person name="Matsuura K."/>
            <person name="Barry K."/>
            <person name="Labutti K."/>
            <person name="Kuo R."/>
            <person name="Ohm R.A."/>
            <person name="Bhattacharya S.S."/>
            <person name="Shirouzu T."/>
            <person name="Yoshinaga Y."/>
            <person name="Martin F.M."/>
            <person name="Grigoriev I.V."/>
            <person name="Hibbett D.S."/>
        </authorList>
    </citation>
    <scope>NUCLEOTIDE SEQUENCE [LARGE SCALE GENOMIC DNA]</scope>
    <source>
        <strain evidence="2 3">TUFC12733</strain>
    </source>
</reference>
<evidence type="ECO:0000256" key="1">
    <source>
        <dbReference type="SAM" id="MobiDB-lite"/>
    </source>
</evidence>
<accession>A0A167FLT5</accession>